<organism evidence="1 2">
    <name type="scientific">Paramylibacter ulvae</name>
    <dbReference type="NCBI Taxonomy" id="1651968"/>
    <lineage>
        <taxon>Bacteria</taxon>
        <taxon>Pseudomonadati</taxon>
        <taxon>Pseudomonadota</taxon>
        <taxon>Alphaproteobacteria</taxon>
        <taxon>Rhodobacterales</taxon>
        <taxon>Paracoccaceae</taxon>
        <taxon>Paramylibacter</taxon>
    </lineage>
</organism>
<gene>
    <name evidence="1" type="ORF">GCM10008927_29350</name>
</gene>
<proteinExistence type="predicted"/>
<accession>A0ABQ3D966</accession>
<comment type="caution">
    <text evidence="1">The sequence shown here is derived from an EMBL/GenBank/DDBJ whole genome shotgun (WGS) entry which is preliminary data.</text>
</comment>
<keyword evidence="2" id="KW-1185">Reference proteome</keyword>
<protein>
    <submittedName>
        <fullName evidence="1">Uncharacterized protein</fullName>
    </submittedName>
</protein>
<dbReference type="RefSeq" id="WP_189641498.1">
    <property type="nucleotide sequence ID" value="NZ_BMZF01000012.1"/>
</dbReference>
<sequence length="319" mass="35955">MEFRANQAADRLNNNVTRYFTKNLSDPAAGVRLLGEIQKRLGNAVEGLPDWHPILTAPAERPQAHWHASSYSSLPIYNSCDHTQEFVRGMLTCPYSESDADKLVETVNQVQGLNAERLDGALYMDNAFPVLIEAWEVKLEADGTIRSRDALAWFVQATVEHAREAKVAETWWNVRYLTLGKPHGARSSLLVNDYTGRHMRKILETLNESGMFGPVKEVSLEMLSERKRSAIARTLMRAAIDAATPLDSVTDEPRDFTFELRGETCIGRIRDTWGDATEYSLRISIGEFDLNTSGFYYPSGDKLEHTEPTGKRKLAEKFV</sequence>
<reference evidence="2" key="1">
    <citation type="journal article" date="2019" name="Int. J. Syst. Evol. Microbiol.">
        <title>The Global Catalogue of Microorganisms (GCM) 10K type strain sequencing project: providing services to taxonomists for standard genome sequencing and annotation.</title>
        <authorList>
            <consortium name="The Broad Institute Genomics Platform"/>
            <consortium name="The Broad Institute Genome Sequencing Center for Infectious Disease"/>
            <person name="Wu L."/>
            <person name="Ma J."/>
        </authorList>
    </citation>
    <scope>NUCLEOTIDE SEQUENCE [LARGE SCALE GENOMIC DNA]</scope>
    <source>
        <strain evidence="2">KCTC 32465</strain>
    </source>
</reference>
<dbReference type="Proteomes" id="UP000634455">
    <property type="component" value="Unassembled WGS sequence"/>
</dbReference>
<dbReference type="EMBL" id="BMZF01000012">
    <property type="protein sequence ID" value="GHA61992.1"/>
    <property type="molecule type" value="Genomic_DNA"/>
</dbReference>
<evidence type="ECO:0000313" key="1">
    <source>
        <dbReference type="EMBL" id="GHA61992.1"/>
    </source>
</evidence>
<evidence type="ECO:0000313" key="2">
    <source>
        <dbReference type="Proteomes" id="UP000634455"/>
    </source>
</evidence>
<name>A0ABQ3D966_9RHOB</name>